<sequence>MARKNEPEHERDHGVAVETGKPETARPPLYSVILLNDDYTPMDFVVDVLVRFFALDLERATQVMLHVHTRGRGVCGVFSREVAESKVAQVNEYSRLNQHPLLCTMEKA</sequence>
<dbReference type="Pfam" id="PF02617">
    <property type="entry name" value="ClpS"/>
    <property type="match status" value="1"/>
</dbReference>
<comment type="function">
    <text evidence="1">Involved in the modulation of the specificity of the ClpAP-mediated ATP-dependent protein degradation.</text>
</comment>
<evidence type="ECO:0000313" key="5">
    <source>
        <dbReference type="Proteomes" id="UP001566331"/>
    </source>
</evidence>
<comment type="similarity">
    <text evidence="1">Belongs to the ClpS family.</text>
</comment>
<dbReference type="NCBIfam" id="NF000670">
    <property type="entry name" value="PRK00033.1-3"/>
    <property type="match status" value="1"/>
</dbReference>
<feature type="region of interest" description="Disordered" evidence="2">
    <location>
        <begin position="1"/>
        <end position="23"/>
    </location>
</feature>
<dbReference type="InterPro" id="IPR022935">
    <property type="entry name" value="ClpS"/>
</dbReference>
<organism evidence="4 5">
    <name type="scientific">Luteimonas salinilitoris</name>
    <dbReference type="NCBI Taxonomy" id="3237697"/>
    <lineage>
        <taxon>Bacteria</taxon>
        <taxon>Pseudomonadati</taxon>
        <taxon>Pseudomonadota</taxon>
        <taxon>Gammaproteobacteria</taxon>
        <taxon>Lysobacterales</taxon>
        <taxon>Lysobacteraceae</taxon>
        <taxon>Luteimonas</taxon>
    </lineage>
</organism>
<name>A0ABV4HM36_9GAMM</name>
<dbReference type="PANTHER" id="PTHR33473">
    <property type="entry name" value="ATP-DEPENDENT CLP PROTEASE ADAPTER PROTEIN CLPS1, CHLOROPLASTIC"/>
    <property type="match status" value="1"/>
</dbReference>
<dbReference type="GO" id="GO:0008233">
    <property type="term" value="F:peptidase activity"/>
    <property type="evidence" value="ECO:0007669"/>
    <property type="project" value="UniProtKB-KW"/>
</dbReference>
<dbReference type="Gene3D" id="3.30.1390.10">
    <property type="match status" value="1"/>
</dbReference>
<evidence type="ECO:0000256" key="1">
    <source>
        <dbReference type="HAMAP-Rule" id="MF_00302"/>
    </source>
</evidence>
<dbReference type="GO" id="GO:0006508">
    <property type="term" value="P:proteolysis"/>
    <property type="evidence" value="ECO:0007669"/>
    <property type="project" value="UniProtKB-KW"/>
</dbReference>
<dbReference type="NCBIfam" id="NF000672">
    <property type="entry name" value="PRK00033.1-5"/>
    <property type="match status" value="1"/>
</dbReference>
<reference evidence="4 5" key="1">
    <citation type="submission" date="2024-07" db="EMBL/GenBank/DDBJ databases">
        <title>Luteimonas salilacus sp. nov., isolated from the shore soil of Salt Lake in Tibet of China.</title>
        <authorList>
            <person name="Zhang X."/>
            <person name="Li A."/>
        </authorList>
    </citation>
    <scope>NUCLEOTIDE SEQUENCE [LARGE SCALE GENOMIC DNA]</scope>
    <source>
        <strain evidence="4 5">B3-2-R+30</strain>
    </source>
</reference>
<feature type="domain" description="Adaptor protein ClpS core" evidence="3">
    <location>
        <begin position="26"/>
        <end position="104"/>
    </location>
</feature>
<dbReference type="InterPro" id="IPR014719">
    <property type="entry name" value="Ribosomal_bL12_C/ClpS-like"/>
</dbReference>
<evidence type="ECO:0000256" key="2">
    <source>
        <dbReference type="SAM" id="MobiDB-lite"/>
    </source>
</evidence>
<gene>
    <name evidence="1 4" type="primary">clpS</name>
    <name evidence="4" type="ORF">AB6713_04000</name>
</gene>
<keyword evidence="4" id="KW-0378">Hydrolase</keyword>
<keyword evidence="5" id="KW-1185">Reference proteome</keyword>
<dbReference type="EMBL" id="JBFWIC010000003">
    <property type="protein sequence ID" value="MEZ0473782.1"/>
    <property type="molecule type" value="Genomic_DNA"/>
</dbReference>
<protein>
    <recommendedName>
        <fullName evidence="1">ATP-dependent Clp protease adapter protein ClpS</fullName>
    </recommendedName>
</protein>
<comment type="caution">
    <text evidence="4">The sequence shown here is derived from an EMBL/GenBank/DDBJ whole genome shotgun (WGS) entry which is preliminary data.</text>
</comment>
<proteinExistence type="inferred from homology"/>
<evidence type="ECO:0000313" key="4">
    <source>
        <dbReference type="EMBL" id="MEZ0473782.1"/>
    </source>
</evidence>
<keyword evidence="4" id="KW-0645">Protease</keyword>
<dbReference type="InterPro" id="IPR003769">
    <property type="entry name" value="ClpS_core"/>
</dbReference>
<dbReference type="RefSeq" id="WP_149193509.1">
    <property type="nucleotide sequence ID" value="NZ_JBFWIB010000002.1"/>
</dbReference>
<accession>A0ABV4HM36</accession>
<dbReference type="PANTHER" id="PTHR33473:SF19">
    <property type="entry name" value="ATP-DEPENDENT CLP PROTEASE ADAPTER PROTEIN CLPS"/>
    <property type="match status" value="1"/>
</dbReference>
<dbReference type="NCBIfam" id="NF000669">
    <property type="entry name" value="PRK00033.1-2"/>
    <property type="match status" value="1"/>
</dbReference>
<comment type="subunit">
    <text evidence="1">Binds to the N-terminal domain of the chaperone ClpA.</text>
</comment>
<evidence type="ECO:0000259" key="3">
    <source>
        <dbReference type="Pfam" id="PF02617"/>
    </source>
</evidence>
<dbReference type="SUPFAM" id="SSF54736">
    <property type="entry name" value="ClpS-like"/>
    <property type="match status" value="1"/>
</dbReference>
<dbReference type="Proteomes" id="UP001566331">
    <property type="component" value="Unassembled WGS sequence"/>
</dbReference>
<dbReference type="HAMAP" id="MF_00302">
    <property type="entry name" value="ClpS"/>
    <property type="match status" value="1"/>
</dbReference>